<evidence type="ECO:0000313" key="1">
    <source>
        <dbReference type="EMBL" id="BAX81706.1"/>
    </source>
</evidence>
<name>A0A1Y1CMR6_9BACT</name>
<reference evidence="2" key="2">
    <citation type="journal article" date="2020" name="Antonie Van Leeuwenhoek">
        <title>Labilibaculum antarcticum sp. nov., a novel facultative anaerobic, psychrotorelant bacterium isolated from marine sediment of Antarctica.</title>
        <authorList>
            <person name="Watanabe M."/>
            <person name="Kojima H."/>
            <person name="Fukui M."/>
        </authorList>
    </citation>
    <scope>NUCLEOTIDE SEQUENCE [LARGE SCALE GENOMIC DNA]</scope>
    <source>
        <strain evidence="2">SPP2</strain>
    </source>
</reference>
<dbReference type="OrthoDB" id="1122419at2"/>
<dbReference type="Proteomes" id="UP000218267">
    <property type="component" value="Chromosome"/>
</dbReference>
<evidence type="ECO:0000313" key="2">
    <source>
        <dbReference type="Proteomes" id="UP000218267"/>
    </source>
</evidence>
<proteinExistence type="predicted"/>
<dbReference type="RefSeq" id="WP_145957665.1">
    <property type="nucleotide sequence ID" value="NZ_AP018042.1"/>
</dbReference>
<evidence type="ECO:0008006" key="3">
    <source>
        <dbReference type="Google" id="ProtNLM"/>
    </source>
</evidence>
<dbReference type="Gene3D" id="3.30.450.20">
    <property type="entry name" value="PAS domain"/>
    <property type="match status" value="1"/>
</dbReference>
<organism evidence="1 2">
    <name type="scientific">Labilibaculum antarcticum</name>
    <dbReference type="NCBI Taxonomy" id="1717717"/>
    <lineage>
        <taxon>Bacteria</taxon>
        <taxon>Pseudomonadati</taxon>
        <taxon>Bacteroidota</taxon>
        <taxon>Bacteroidia</taxon>
        <taxon>Marinilabiliales</taxon>
        <taxon>Marinifilaceae</taxon>
        <taxon>Labilibaculum</taxon>
    </lineage>
</organism>
<sequence length="168" mass="19525">METDITHTNERFSVLSESSDFLNLILNNISSCIMLLDKDLKLRAYNDPLLSIFSNKKNENLMYRKCGEVIGCAYQIDEQKLCGDTSMCRTCELRISALNSYVSDKAIFNEKITKPFFNFEGVKVDKHLQFSTRIFPYQKEKYIIMILEDITELVSVKEKMDHLITDHS</sequence>
<accession>A0A1Y1CMR6</accession>
<dbReference type="EMBL" id="AP018042">
    <property type="protein sequence ID" value="BAX81706.1"/>
    <property type="molecule type" value="Genomic_DNA"/>
</dbReference>
<gene>
    <name evidence="1" type="ORF">ALGA_3408</name>
</gene>
<dbReference type="AlphaFoldDB" id="A0A1Y1CMR6"/>
<reference evidence="1 2" key="1">
    <citation type="journal article" date="2018" name="Mar. Genomics">
        <title>Complete genome sequence of Marinifilaceae bacterium strain SPP2, isolated from the Antarctic marine sediment.</title>
        <authorList>
            <person name="Watanabe M."/>
            <person name="Kojima H."/>
            <person name="Fukui M."/>
        </authorList>
    </citation>
    <scope>NUCLEOTIDE SEQUENCE [LARGE SCALE GENOMIC DNA]</scope>
    <source>
        <strain evidence="1 2">SPP2</strain>
    </source>
</reference>
<keyword evidence="2" id="KW-1185">Reference proteome</keyword>
<protein>
    <recommendedName>
        <fullName evidence="3">PAS domain-containing protein</fullName>
    </recommendedName>
</protein>
<dbReference type="KEGG" id="mbas:ALGA_3408"/>